<name>A0A897NB15_9EURY</name>
<sequence>MTTAPQTLDETPLDIDIECPYRLDEMTLPDLYIGLELDVLAPADGVATDHQHVPSDHHTDDNPMDQLSGQLSSASLHRWLRYSCEQVIQLAGATACRPGVSTGDDSRADIPDRDLETGYHEHGTCTDEHDAGCLVHELFGAHDDQSGKLSRRPITVVTTHREGAIPHGEPYQQSRTQGSQQEDGQPRHQADRDILGTIREMWRLTLSELRPEFVGLIAEAMSYLDSHSDEVTIQGDDAQTIDAEIVDVWLINPLYNNNEVRRDIDRARPSTKAMDTKDKHWREDCRDAVTQAVQARTAARDGDLGLPTADEET</sequence>
<evidence type="ECO:0000256" key="1">
    <source>
        <dbReference type="SAM" id="MobiDB-lite"/>
    </source>
</evidence>
<feature type="compositionally biased region" description="Polar residues" evidence="1">
    <location>
        <begin position="171"/>
        <end position="183"/>
    </location>
</feature>
<dbReference type="AlphaFoldDB" id="A0A897NB15"/>
<dbReference type="Proteomes" id="UP000662973">
    <property type="component" value="Chromosome"/>
</dbReference>
<proteinExistence type="predicted"/>
<evidence type="ECO:0000313" key="2">
    <source>
        <dbReference type="EMBL" id="QSG09591.1"/>
    </source>
</evidence>
<dbReference type="EMBL" id="CP064788">
    <property type="protein sequence ID" value="QSG09591.1"/>
    <property type="molecule type" value="Genomic_DNA"/>
</dbReference>
<organism evidence="2 3">
    <name type="scientific">Halapricum desulfuricans</name>
    <dbReference type="NCBI Taxonomy" id="2841257"/>
    <lineage>
        <taxon>Archaea</taxon>
        <taxon>Methanobacteriati</taxon>
        <taxon>Methanobacteriota</taxon>
        <taxon>Stenosarchaea group</taxon>
        <taxon>Halobacteria</taxon>
        <taxon>Halobacteriales</taxon>
        <taxon>Haloarculaceae</taxon>
        <taxon>Halapricum</taxon>
    </lineage>
</organism>
<keyword evidence="3" id="KW-1185">Reference proteome</keyword>
<dbReference type="RefSeq" id="WP_229109756.1">
    <property type="nucleotide sequence ID" value="NZ_CP064788.1"/>
</dbReference>
<reference evidence="2 3" key="1">
    <citation type="submission" date="2020-11" db="EMBL/GenBank/DDBJ databases">
        <title>Carbohydrate-dependent, anaerobic sulfur respiration: A novel catabolism in halophilic archaea.</title>
        <authorList>
            <person name="Sorokin D.Y."/>
            <person name="Messina E."/>
            <person name="Smedile F."/>
            <person name="La Cono V."/>
            <person name="Hallsworth J.E."/>
            <person name="Yakimov M.M."/>
        </authorList>
    </citation>
    <scope>NUCLEOTIDE SEQUENCE [LARGE SCALE GENOMIC DNA]</scope>
    <source>
        <strain evidence="2 3">HSR12-2</strain>
    </source>
</reference>
<evidence type="ECO:0000313" key="3">
    <source>
        <dbReference type="Proteomes" id="UP000662973"/>
    </source>
</evidence>
<protein>
    <submittedName>
        <fullName evidence="2">Uncharacterized protein</fullName>
    </submittedName>
</protein>
<accession>A0A897NB15</accession>
<dbReference type="KEGG" id="hds:HSR122_2210"/>
<gene>
    <name evidence="2" type="ORF">HSR122_2210</name>
</gene>
<feature type="region of interest" description="Disordered" evidence="1">
    <location>
        <begin position="160"/>
        <end position="189"/>
    </location>
</feature>
<dbReference type="GeneID" id="68852817"/>